<evidence type="ECO:0000256" key="1">
    <source>
        <dbReference type="ARBA" id="ARBA00022517"/>
    </source>
</evidence>
<sequence length="115" mass="13101">MGELRIRKIQEFIKQEVSQIILQELKDPRVGFVTVTDARITGDLREATVYVSLFGNDAAKKETLQALQSANGYIRSEVGRRLGIRYSPMIAFKEDTSIDYGMKIDKLLTDMDKKD</sequence>
<dbReference type="eggNOG" id="COG0858">
    <property type="taxonomic scope" value="Bacteria"/>
</dbReference>
<dbReference type="PROSITE" id="PS01319">
    <property type="entry name" value="RBFA"/>
    <property type="match status" value="1"/>
</dbReference>
<dbReference type="RefSeq" id="WP_023054403.1">
    <property type="nucleotide sequence ID" value="NZ_AWXA01000053.1"/>
</dbReference>
<dbReference type="Pfam" id="PF02033">
    <property type="entry name" value="RBFA"/>
    <property type="match status" value="1"/>
</dbReference>
<dbReference type="PANTHER" id="PTHR33515:SF1">
    <property type="entry name" value="RIBOSOME-BINDING FACTOR A, CHLOROPLASTIC-RELATED"/>
    <property type="match status" value="1"/>
</dbReference>
<reference evidence="3 4" key="1">
    <citation type="submission" date="2013-09" db="EMBL/GenBank/DDBJ databases">
        <authorList>
            <person name="Durkin A.S."/>
            <person name="Haft D.R."/>
            <person name="McCorrison J."/>
            <person name="Torralba M."/>
            <person name="Gillis M."/>
            <person name="Haft D.H."/>
            <person name="Methe B."/>
            <person name="Sutton G."/>
            <person name="Nelson K.E."/>
        </authorList>
    </citation>
    <scope>NUCLEOTIDE SEQUENCE [LARGE SCALE GENOMIC DNA]</scope>
    <source>
        <strain evidence="3 4">BV3C16-1</strain>
    </source>
</reference>
<dbReference type="GO" id="GO:0043024">
    <property type="term" value="F:ribosomal small subunit binding"/>
    <property type="evidence" value="ECO:0007669"/>
    <property type="project" value="TreeGrafter"/>
</dbReference>
<dbReference type="GO" id="GO:0030490">
    <property type="term" value="P:maturation of SSU-rRNA"/>
    <property type="evidence" value="ECO:0007669"/>
    <property type="project" value="UniProtKB-UniRule"/>
</dbReference>
<protein>
    <recommendedName>
        <fullName evidence="2">Ribosome-binding factor A</fullName>
    </recommendedName>
</protein>
<dbReference type="Proteomes" id="UP000017090">
    <property type="component" value="Unassembled WGS sequence"/>
</dbReference>
<dbReference type="SUPFAM" id="SSF89919">
    <property type="entry name" value="Ribosome-binding factor A, RbfA"/>
    <property type="match status" value="1"/>
</dbReference>
<dbReference type="AlphaFoldDB" id="U7UCN0"/>
<organism evidence="3 4">
    <name type="scientific">Megasphaera vaginalis</name>
    <name type="common">ex Srinivasan et al. 2021</name>
    <dbReference type="NCBI Taxonomy" id="1111454"/>
    <lineage>
        <taxon>Bacteria</taxon>
        <taxon>Bacillati</taxon>
        <taxon>Bacillota</taxon>
        <taxon>Negativicutes</taxon>
        <taxon>Veillonellales</taxon>
        <taxon>Veillonellaceae</taxon>
        <taxon>Megasphaera</taxon>
    </lineage>
</organism>
<dbReference type="PANTHER" id="PTHR33515">
    <property type="entry name" value="RIBOSOME-BINDING FACTOR A, CHLOROPLASTIC-RELATED"/>
    <property type="match status" value="1"/>
</dbReference>
<evidence type="ECO:0000256" key="2">
    <source>
        <dbReference type="HAMAP-Rule" id="MF_00003"/>
    </source>
</evidence>
<dbReference type="Gene3D" id="3.30.300.20">
    <property type="match status" value="1"/>
</dbReference>
<keyword evidence="2" id="KW-0963">Cytoplasm</keyword>
<accession>U7UCN0</accession>
<dbReference type="InterPro" id="IPR000238">
    <property type="entry name" value="RbfA"/>
</dbReference>
<comment type="function">
    <text evidence="2">One of several proteins that assist in the late maturation steps of the functional core of the 30S ribosomal subunit. Associates with free 30S ribosomal subunits (but not with 30S subunits that are part of 70S ribosomes or polysomes). Required for efficient processing of 16S rRNA. May interact with the 5'-terminal helix region of 16S rRNA.</text>
</comment>
<comment type="caution">
    <text evidence="3">The sequence shown here is derived from an EMBL/GenBank/DDBJ whole genome shotgun (WGS) entry which is preliminary data.</text>
</comment>
<dbReference type="NCBIfam" id="TIGR00082">
    <property type="entry name" value="rbfA"/>
    <property type="match status" value="1"/>
</dbReference>
<gene>
    <name evidence="2 3" type="primary">rbfA</name>
    <name evidence="3" type="ORF">HMPREF1250_1672</name>
</gene>
<evidence type="ECO:0000313" key="4">
    <source>
        <dbReference type="Proteomes" id="UP000017090"/>
    </source>
</evidence>
<keyword evidence="4" id="KW-1185">Reference proteome</keyword>
<dbReference type="InterPro" id="IPR023799">
    <property type="entry name" value="RbfA_dom_sf"/>
</dbReference>
<dbReference type="PATRIC" id="fig|1111454.3.peg.1962"/>
<comment type="similarity">
    <text evidence="2">Belongs to the RbfA family.</text>
</comment>
<dbReference type="EMBL" id="AWXA01000053">
    <property type="protein sequence ID" value="ERT57096.1"/>
    <property type="molecule type" value="Genomic_DNA"/>
</dbReference>
<dbReference type="GO" id="GO:0005829">
    <property type="term" value="C:cytosol"/>
    <property type="evidence" value="ECO:0007669"/>
    <property type="project" value="TreeGrafter"/>
</dbReference>
<comment type="subunit">
    <text evidence="2">Monomer. Binds 30S ribosomal subunits, but not 50S ribosomal subunits or 70S ribosomes.</text>
</comment>
<dbReference type="STRING" id="1111454.HMPREF1250_1672"/>
<keyword evidence="1 2" id="KW-0690">Ribosome biogenesis</keyword>
<evidence type="ECO:0000313" key="3">
    <source>
        <dbReference type="EMBL" id="ERT57096.1"/>
    </source>
</evidence>
<dbReference type="InterPro" id="IPR015946">
    <property type="entry name" value="KH_dom-like_a/b"/>
</dbReference>
<dbReference type="HAMAP" id="MF_00003">
    <property type="entry name" value="RbfA"/>
    <property type="match status" value="1"/>
</dbReference>
<dbReference type="OrthoDB" id="307788at2"/>
<proteinExistence type="inferred from homology"/>
<comment type="subcellular location">
    <subcellularLocation>
        <location evidence="2">Cytoplasm</location>
    </subcellularLocation>
</comment>
<name>U7UCN0_9FIRM</name>
<dbReference type="InterPro" id="IPR020053">
    <property type="entry name" value="Ribosome-bd_factorA_CS"/>
</dbReference>